<name>A0A9R0IA82_SPIOL</name>
<evidence type="ECO:0000256" key="1">
    <source>
        <dbReference type="ARBA" id="ARBA00004141"/>
    </source>
</evidence>
<dbReference type="GO" id="GO:0071805">
    <property type="term" value="P:potassium ion transmembrane transport"/>
    <property type="evidence" value="ECO:0000318"/>
    <property type="project" value="GO_Central"/>
</dbReference>
<dbReference type="Pfam" id="PF07885">
    <property type="entry name" value="Ion_trans_2"/>
    <property type="match status" value="2"/>
</dbReference>
<sequence>MDEPFLPEDTTTTPRTRRMARETGSPRQQLLGSYFDRGTPRSQSSLRPLLFNNEAINTPRANSIRRKLMERQSTARLLKDDTAISCPPIMSCSPLDKDLIINFDRSCSAPPLFTEEKGLIPHHSFDHKHRTKRAPRILQLAMVGLLLYVTVGVTVFTLTHHTFKGQRTDNKVVDALYFTVVTLSTIGYGDIIPASTFTKMFTCIFILVGFGFIDVLLNGLVTYVLESQEEVFLDETKLNKIIRDYVIDKTKGRMRIRTKVCLALGVVFVCLTIGTITVHYLEKLSWVDSFYLSVTSVTTVGYGDHAFKTVGGRCFAIVWLLASTLAVAKAFLYLTEYRIEKRNRGTAKEILHKRMTLGDLMEADIDHDGSISKSEYVIFKLKEMGKITDNDVEEICKQFDALEYTHSRRIAITDLARCDKIPCSEAQHDDDDEASHGTT</sequence>
<feature type="transmembrane region" description="Helical" evidence="10">
    <location>
        <begin position="316"/>
        <end position="334"/>
    </location>
</feature>
<dbReference type="PANTHER" id="PTHR11003:SF303">
    <property type="entry name" value="OS01G0696100 PROTEIN"/>
    <property type="match status" value="1"/>
</dbReference>
<feature type="transmembrane region" description="Helical" evidence="10">
    <location>
        <begin position="204"/>
        <end position="225"/>
    </location>
</feature>
<dbReference type="GO" id="GO:0022841">
    <property type="term" value="F:potassium ion leak channel activity"/>
    <property type="evidence" value="ECO:0000318"/>
    <property type="project" value="GO_Central"/>
</dbReference>
<keyword evidence="4 10" id="KW-0812">Transmembrane</keyword>
<reference evidence="12" key="1">
    <citation type="journal article" date="2021" name="Nat. Commun.">
        <title>Genomic analyses provide insights into spinach domestication and the genetic basis of agronomic traits.</title>
        <authorList>
            <person name="Cai X."/>
            <person name="Sun X."/>
            <person name="Xu C."/>
            <person name="Sun H."/>
            <person name="Wang X."/>
            <person name="Ge C."/>
            <person name="Zhang Z."/>
            <person name="Wang Q."/>
            <person name="Fei Z."/>
            <person name="Jiao C."/>
            <person name="Wang Q."/>
        </authorList>
    </citation>
    <scope>NUCLEOTIDE SEQUENCE [LARGE SCALE GENOMIC DNA]</scope>
    <source>
        <strain evidence="12">cv. Varoflay</strain>
    </source>
</reference>
<keyword evidence="5 10" id="KW-1133">Transmembrane helix</keyword>
<dbReference type="Proteomes" id="UP000813463">
    <property type="component" value="Chromosome 2"/>
</dbReference>
<keyword evidence="3" id="KW-0813">Transport</keyword>
<keyword evidence="7 10" id="KW-0472">Membrane</keyword>
<keyword evidence="12" id="KW-1185">Reference proteome</keyword>
<keyword evidence="6" id="KW-0406">Ion transport</keyword>
<dbReference type="GO" id="GO:0015271">
    <property type="term" value="F:outward rectifier potassium channel activity"/>
    <property type="evidence" value="ECO:0000318"/>
    <property type="project" value="GO_Central"/>
</dbReference>
<evidence type="ECO:0000256" key="8">
    <source>
        <dbReference type="ARBA" id="ARBA00023303"/>
    </source>
</evidence>
<dbReference type="InterPro" id="IPR018247">
    <property type="entry name" value="EF_Hand_1_Ca_BS"/>
</dbReference>
<dbReference type="InterPro" id="IPR003280">
    <property type="entry name" value="2pore_dom_K_chnl"/>
</dbReference>
<dbReference type="AlphaFoldDB" id="A0A9R0IA82"/>
<evidence type="ECO:0000256" key="5">
    <source>
        <dbReference type="ARBA" id="ARBA00022989"/>
    </source>
</evidence>
<dbReference type="OrthoDB" id="415460at2759"/>
<protein>
    <submittedName>
        <fullName evidence="13">Two-pore potassium channel 5</fullName>
    </submittedName>
</protein>
<dbReference type="GO" id="GO:0005886">
    <property type="term" value="C:plasma membrane"/>
    <property type="evidence" value="ECO:0000318"/>
    <property type="project" value="GO_Central"/>
</dbReference>
<evidence type="ECO:0000256" key="3">
    <source>
        <dbReference type="ARBA" id="ARBA00022448"/>
    </source>
</evidence>
<dbReference type="GO" id="GO:0009705">
    <property type="term" value="C:plant-type vacuole membrane"/>
    <property type="evidence" value="ECO:0000318"/>
    <property type="project" value="GO_Central"/>
</dbReference>
<feature type="transmembrane region" description="Helical" evidence="10">
    <location>
        <begin position="260"/>
        <end position="281"/>
    </location>
</feature>
<accession>A0A9R0IA82</accession>
<feature type="region of interest" description="Disordered" evidence="9">
    <location>
        <begin position="1"/>
        <end position="48"/>
    </location>
</feature>
<proteinExistence type="inferred from homology"/>
<gene>
    <name evidence="13" type="primary">LOC110785371</name>
</gene>
<dbReference type="PANTHER" id="PTHR11003">
    <property type="entry name" value="POTASSIUM CHANNEL, SUBFAMILY K"/>
    <property type="match status" value="1"/>
</dbReference>
<dbReference type="RefSeq" id="XP_021845496.1">
    <property type="nucleotide sequence ID" value="XM_021989804.2"/>
</dbReference>
<dbReference type="GO" id="GO:0030322">
    <property type="term" value="P:stabilization of membrane potential"/>
    <property type="evidence" value="ECO:0007669"/>
    <property type="project" value="TreeGrafter"/>
</dbReference>
<dbReference type="FunFam" id="1.10.287.70:FF:000167">
    <property type="entry name" value="Two-pore potassium channel 2-like"/>
    <property type="match status" value="1"/>
</dbReference>
<dbReference type="GeneID" id="110785371"/>
<evidence type="ECO:0000256" key="2">
    <source>
        <dbReference type="ARBA" id="ARBA00010159"/>
    </source>
</evidence>
<evidence type="ECO:0000313" key="13">
    <source>
        <dbReference type="RefSeq" id="XP_021845496.1"/>
    </source>
</evidence>
<dbReference type="SUPFAM" id="SSF81324">
    <property type="entry name" value="Voltage-gated potassium channels"/>
    <property type="match status" value="2"/>
</dbReference>
<evidence type="ECO:0000256" key="9">
    <source>
        <dbReference type="SAM" id="MobiDB-lite"/>
    </source>
</evidence>
<comment type="similarity">
    <text evidence="2">Belongs to the two pore domain potassium channel (TC 1.A.1.7) family.</text>
</comment>
<dbReference type="PRINTS" id="PR01333">
    <property type="entry name" value="2POREKCHANEL"/>
</dbReference>
<dbReference type="KEGG" id="soe:110785371"/>
<dbReference type="Gene3D" id="1.10.287.70">
    <property type="match status" value="2"/>
</dbReference>
<evidence type="ECO:0000256" key="7">
    <source>
        <dbReference type="ARBA" id="ARBA00023136"/>
    </source>
</evidence>
<comment type="subcellular location">
    <subcellularLocation>
        <location evidence="1">Membrane</location>
        <topology evidence="1">Multi-pass membrane protein</topology>
    </subcellularLocation>
</comment>
<organism evidence="12 13">
    <name type="scientific">Spinacia oleracea</name>
    <name type="common">Spinach</name>
    <dbReference type="NCBI Taxonomy" id="3562"/>
    <lineage>
        <taxon>Eukaryota</taxon>
        <taxon>Viridiplantae</taxon>
        <taxon>Streptophyta</taxon>
        <taxon>Embryophyta</taxon>
        <taxon>Tracheophyta</taxon>
        <taxon>Spermatophyta</taxon>
        <taxon>Magnoliopsida</taxon>
        <taxon>eudicotyledons</taxon>
        <taxon>Gunneridae</taxon>
        <taxon>Pentapetalae</taxon>
        <taxon>Caryophyllales</taxon>
        <taxon>Chenopodiaceae</taxon>
        <taxon>Chenopodioideae</taxon>
        <taxon>Anserineae</taxon>
        <taxon>Spinacia</taxon>
    </lineage>
</organism>
<keyword evidence="8 13" id="KW-0407">Ion channel</keyword>
<dbReference type="PROSITE" id="PS00018">
    <property type="entry name" value="EF_HAND_1"/>
    <property type="match status" value="1"/>
</dbReference>
<dbReference type="InterPro" id="IPR013099">
    <property type="entry name" value="K_chnl_dom"/>
</dbReference>
<feature type="transmembrane region" description="Helical" evidence="10">
    <location>
        <begin position="137"/>
        <end position="158"/>
    </location>
</feature>
<evidence type="ECO:0000256" key="6">
    <source>
        <dbReference type="ARBA" id="ARBA00023065"/>
    </source>
</evidence>
<evidence type="ECO:0000256" key="10">
    <source>
        <dbReference type="SAM" id="Phobius"/>
    </source>
</evidence>
<feature type="domain" description="Potassium channel" evidence="11">
    <location>
        <begin position="145"/>
        <end position="224"/>
    </location>
</feature>
<reference evidence="13" key="2">
    <citation type="submission" date="2025-08" db="UniProtKB">
        <authorList>
            <consortium name="RefSeq"/>
        </authorList>
    </citation>
    <scope>IDENTIFICATION</scope>
    <source>
        <tissue evidence="13">Leaf</tissue>
    </source>
</reference>
<evidence type="ECO:0000256" key="4">
    <source>
        <dbReference type="ARBA" id="ARBA00022692"/>
    </source>
</evidence>
<feature type="domain" description="Potassium channel" evidence="11">
    <location>
        <begin position="266"/>
        <end position="336"/>
    </location>
</feature>
<evidence type="ECO:0000313" key="12">
    <source>
        <dbReference type="Proteomes" id="UP000813463"/>
    </source>
</evidence>
<evidence type="ECO:0000259" key="11">
    <source>
        <dbReference type="Pfam" id="PF07885"/>
    </source>
</evidence>